<keyword evidence="4 10" id="KW-0498">Mitosis</keyword>
<keyword evidence="7 10" id="KW-0539">Nucleus</keyword>
<evidence type="ECO:0000256" key="11">
    <source>
        <dbReference type="SAM" id="Coils"/>
    </source>
</evidence>
<feature type="region of interest" description="Disordered" evidence="12">
    <location>
        <begin position="1"/>
        <end position="60"/>
    </location>
</feature>
<dbReference type="InterPro" id="IPR055260">
    <property type="entry name" value="Ndc80_CH"/>
</dbReference>
<keyword evidence="3 10" id="KW-0132">Cell division</keyword>
<keyword evidence="6 11" id="KW-0175">Coiled coil</keyword>
<feature type="compositionally biased region" description="Low complexity" evidence="12">
    <location>
        <begin position="51"/>
        <end position="60"/>
    </location>
</feature>
<evidence type="ECO:0000256" key="7">
    <source>
        <dbReference type="ARBA" id="ARBA00023242"/>
    </source>
</evidence>
<dbReference type="OrthoDB" id="7459479at2759"/>
<organism evidence="14 15">
    <name type="scientific">Caenorhabditis auriculariae</name>
    <dbReference type="NCBI Taxonomy" id="2777116"/>
    <lineage>
        <taxon>Eukaryota</taxon>
        <taxon>Metazoa</taxon>
        <taxon>Ecdysozoa</taxon>
        <taxon>Nematoda</taxon>
        <taxon>Chromadorea</taxon>
        <taxon>Rhabditida</taxon>
        <taxon>Rhabditina</taxon>
        <taxon>Rhabditomorpha</taxon>
        <taxon>Rhabditoidea</taxon>
        <taxon>Rhabditidae</taxon>
        <taxon>Peloderinae</taxon>
        <taxon>Caenorhabditis</taxon>
    </lineage>
</organism>
<evidence type="ECO:0000313" key="14">
    <source>
        <dbReference type="EMBL" id="CAD6188289.1"/>
    </source>
</evidence>
<accession>A0A8S1GXY6</accession>
<keyword evidence="9 10" id="KW-0137">Centromere</keyword>
<feature type="region of interest" description="Disordered" evidence="12">
    <location>
        <begin position="486"/>
        <end position="505"/>
    </location>
</feature>
<evidence type="ECO:0000313" key="15">
    <source>
        <dbReference type="Proteomes" id="UP000835052"/>
    </source>
</evidence>
<dbReference type="InterPro" id="IPR038273">
    <property type="entry name" value="Ndc80_sf"/>
</dbReference>
<feature type="coiled-coil region" evidence="11">
    <location>
        <begin position="240"/>
        <end position="274"/>
    </location>
</feature>
<comment type="subunit">
    <text evidence="10">Component of the NDC80 complex.</text>
</comment>
<dbReference type="PANTHER" id="PTHR10643:SF2">
    <property type="entry name" value="KINETOCHORE PROTEIN NDC80 HOMOLOG"/>
    <property type="match status" value="1"/>
</dbReference>
<keyword evidence="5 10" id="KW-0995">Kinetochore</keyword>
<dbReference type="Gene3D" id="1.10.418.30">
    <property type="entry name" value="Ncd80 complex, Ncd80 subunit"/>
    <property type="match status" value="1"/>
</dbReference>
<protein>
    <recommendedName>
        <fullName evidence="10">Kinetochore protein NDC80</fullName>
    </recommendedName>
</protein>
<dbReference type="GO" id="GO:0031262">
    <property type="term" value="C:Ndc80 complex"/>
    <property type="evidence" value="ECO:0007669"/>
    <property type="project" value="UniProtKB-UniRule"/>
</dbReference>
<dbReference type="Pfam" id="PF03801">
    <property type="entry name" value="Ndc80_HEC"/>
    <property type="match status" value="1"/>
</dbReference>
<dbReference type="GO" id="GO:0005634">
    <property type="term" value="C:nucleus"/>
    <property type="evidence" value="ECO:0007669"/>
    <property type="project" value="UniProtKB-SubCell"/>
</dbReference>
<sequence length="595" mass="69388">MWSNSAMFAGADRRRTANAVNPRLHGGAKTPTKPRFSECYPSSTQRSGNPRSSTVVSASRRTSFFRTTTAATRDIKALQNENIKKIHEFLVDNEGDEAVPEAKIRSPHRQDFINMFEMIYQHVSPNFEIPAGTRLEDLIPPMMREMGYPGTIKASAFNPMGVPHSWYVLLDVLSWLIDYVLLAKDLTNNGQKLFTSDDFEREATVKALRLSWLVSTYRDYTKNRSQINDPKYIEQKRINLRNFFAQQDDLEGKLEMLEKAKEQLDYDIEEIRADNGAEAKHQEDLRRTEDDICKAERCRDDWKVDCEQTRSRWEKVKRELDEVLSETQELHAINEQKRAQVALQAQGEHGITGERARQMTTERNQDLQTLLDIEKQISQISKETWLITPKVRAAFKEQQQRCESVVNKLLDLARGLNITATMPRVPESETEMRREGERAEVFLKEIRAAIAREVHDEKTQKVRSEQDNENIKGLIEMENEKIEEAKKNLHREERQRRREKEKWKDQRLQLEQNIDALENEKEVKAEKIIESSQYQQALIQENAELQKITALLEEKKNEAVVKISEKLTPMSEHLEQMECDKIWMKKALLDLSERC</sequence>
<dbReference type="GO" id="GO:0051315">
    <property type="term" value="P:attachment of mitotic spindle microtubules to kinetochore"/>
    <property type="evidence" value="ECO:0007669"/>
    <property type="project" value="UniProtKB-UniRule"/>
</dbReference>
<reference evidence="14" key="1">
    <citation type="submission" date="2020-10" db="EMBL/GenBank/DDBJ databases">
        <authorList>
            <person name="Kikuchi T."/>
        </authorList>
    </citation>
    <scope>NUCLEOTIDE SEQUENCE</scope>
    <source>
        <strain evidence="14">NKZ352</strain>
    </source>
</reference>
<keyword evidence="8 10" id="KW-0131">Cell cycle</keyword>
<comment type="subcellular location">
    <subcellularLocation>
        <location evidence="10">Chromosome</location>
        <location evidence="10">Centromere</location>
        <location evidence="10">Kinetochore</location>
    </subcellularLocation>
    <subcellularLocation>
        <location evidence="10">Nucleus</location>
    </subcellularLocation>
</comment>
<evidence type="ECO:0000256" key="3">
    <source>
        <dbReference type="ARBA" id="ARBA00022618"/>
    </source>
</evidence>
<proteinExistence type="inferred from homology"/>
<feature type="domain" description="Kinetochore protein Ndc80 CH" evidence="13">
    <location>
        <begin position="51"/>
        <end position="182"/>
    </location>
</feature>
<comment type="caution">
    <text evidence="14">The sequence shown here is derived from an EMBL/GenBank/DDBJ whole genome shotgun (WGS) entry which is preliminary data.</text>
</comment>
<evidence type="ECO:0000256" key="2">
    <source>
        <dbReference type="ARBA" id="ARBA00022454"/>
    </source>
</evidence>
<evidence type="ECO:0000256" key="8">
    <source>
        <dbReference type="ARBA" id="ARBA00023306"/>
    </source>
</evidence>
<dbReference type="PANTHER" id="PTHR10643">
    <property type="entry name" value="KINETOCHORE PROTEIN NDC80"/>
    <property type="match status" value="1"/>
</dbReference>
<evidence type="ECO:0000256" key="9">
    <source>
        <dbReference type="ARBA" id="ARBA00023328"/>
    </source>
</evidence>
<name>A0A8S1GXY6_9PELO</name>
<comment type="similarity">
    <text evidence="1 10">Belongs to the NDC80/HEC1 family.</text>
</comment>
<evidence type="ECO:0000256" key="12">
    <source>
        <dbReference type="SAM" id="MobiDB-lite"/>
    </source>
</evidence>
<evidence type="ECO:0000256" key="10">
    <source>
        <dbReference type="RuleBase" id="RU368072"/>
    </source>
</evidence>
<evidence type="ECO:0000256" key="4">
    <source>
        <dbReference type="ARBA" id="ARBA00022776"/>
    </source>
</evidence>
<dbReference type="Proteomes" id="UP000835052">
    <property type="component" value="Unassembled WGS sequence"/>
</dbReference>
<evidence type="ECO:0000256" key="5">
    <source>
        <dbReference type="ARBA" id="ARBA00022838"/>
    </source>
</evidence>
<evidence type="ECO:0000256" key="1">
    <source>
        <dbReference type="ARBA" id="ARBA00007050"/>
    </source>
</evidence>
<evidence type="ECO:0000259" key="13">
    <source>
        <dbReference type="Pfam" id="PF03801"/>
    </source>
</evidence>
<dbReference type="GO" id="GO:0051301">
    <property type="term" value="P:cell division"/>
    <property type="evidence" value="ECO:0007669"/>
    <property type="project" value="UniProtKB-UniRule"/>
</dbReference>
<feature type="compositionally biased region" description="Polar residues" evidence="12">
    <location>
        <begin position="40"/>
        <end position="50"/>
    </location>
</feature>
<dbReference type="AlphaFoldDB" id="A0A8S1GXY6"/>
<comment type="function">
    <text evidence="10">Acts as a component of the essential kinetochore-associated NDC80 complex, which is required for chromosome segregation and spindle checkpoint activity.</text>
</comment>
<keyword evidence="15" id="KW-1185">Reference proteome</keyword>
<gene>
    <name evidence="14" type="ORF">CAUJ_LOCUS4208</name>
</gene>
<keyword evidence="2 10" id="KW-0158">Chromosome</keyword>
<dbReference type="EMBL" id="CAJGYM010000008">
    <property type="protein sequence ID" value="CAD6188289.1"/>
    <property type="molecule type" value="Genomic_DNA"/>
</dbReference>
<evidence type="ECO:0000256" key="6">
    <source>
        <dbReference type="ARBA" id="ARBA00023054"/>
    </source>
</evidence>
<dbReference type="InterPro" id="IPR005550">
    <property type="entry name" value="Kinetochore_Ndc80"/>
</dbReference>